<dbReference type="EMBL" id="CP093346">
    <property type="protein sequence ID" value="WOG95227.1"/>
    <property type="molecule type" value="Genomic_DNA"/>
</dbReference>
<keyword evidence="2" id="KW-1185">Reference proteome</keyword>
<dbReference type="PANTHER" id="PTHR37257:SF1">
    <property type="entry name" value="PROTEIN PLASTID TRANSCRIPTIONALLY ACTIVE 7"/>
    <property type="match status" value="1"/>
</dbReference>
<dbReference type="PANTHER" id="PTHR37257">
    <property type="entry name" value="PROTEIN PLASTID TRANSCRIPTIONALLY ACTIVE 7"/>
    <property type="match status" value="1"/>
</dbReference>
<protein>
    <submittedName>
        <fullName evidence="1">Uncharacterized protein</fullName>
    </submittedName>
</protein>
<gene>
    <name evidence="1" type="ORF">DCAR_0414535</name>
</gene>
<reference evidence="1" key="1">
    <citation type="journal article" date="2016" name="Nat. Genet.">
        <title>A high-quality carrot genome assembly provides new insights into carotenoid accumulation and asterid genome evolution.</title>
        <authorList>
            <person name="Iorizzo M."/>
            <person name="Ellison S."/>
            <person name="Senalik D."/>
            <person name="Zeng P."/>
            <person name="Satapoomin P."/>
            <person name="Huang J."/>
            <person name="Bowman M."/>
            <person name="Iovene M."/>
            <person name="Sanseverino W."/>
            <person name="Cavagnaro P."/>
            <person name="Yildiz M."/>
            <person name="Macko-Podgorni A."/>
            <person name="Moranska E."/>
            <person name="Grzebelus E."/>
            <person name="Grzebelus D."/>
            <person name="Ashrafi H."/>
            <person name="Zheng Z."/>
            <person name="Cheng S."/>
            <person name="Spooner D."/>
            <person name="Van Deynze A."/>
            <person name="Simon P."/>
        </authorList>
    </citation>
    <scope>NUCLEOTIDE SEQUENCE</scope>
    <source>
        <tissue evidence="1">Leaf</tissue>
    </source>
</reference>
<dbReference type="Proteomes" id="UP000077755">
    <property type="component" value="Chromosome 4"/>
</dbReference>
<organism evidence="1 2">
    <name type="scientific">Daucus carota subsp. sativus</name>
    <name type="common">Carrot</name>
    <dbReference type="NCBI Taxonomy" id="79200"/>
    <lineage>
        <taxon>Eukaryota</taxon>
        <taxon>Viridiplantae</taxon>
        <taxon>Streptophyta</taxon>
        <taxon>Embryophyta</taxon>
        <taxon>Tracheophyta</taxon>
        <taxon>Spermatophyta</taxon>
        <taxon>Magnoliopsida</taxon>
        <taxon>eudicotyledons</taxon>
        <taxon>Gunneridae</taxon>
        <taxon>Pentapetalae</taxon>
        <taxon>asterids</taxon>
        <taxon>campanulids</taxon>
        <taxon>Apiales</taxon>
        <taxon>Apiaceae</taxon>
        <taxon>Apioideae</taxon>
        <taxon>Scandiceae</taxon>
        <taxon>Daucinae</taxon>
        <taxon>Daucus</taxon>
        <taxon>Daucus sect. Daucus</taxon>
    </lineage>
</organism>
<dbReference type="AlphaFoldDB" id="A0AAF0WSC3"/>
<evidence type="ECO:0000313" key="1">
    <source>
        <dbReference type="EMBL" id="WOG95227.1"/>
    </source>
</evidence>
<name>A0AAF0WSC3_DAUCS</name>
<sequence length="140" mass="15962">MLSGMCKKLKSIEELQEHTKDVKRHLLTQGRLHCCFTFPNLVPIIISNILWEELPFSKASEKIREGEIMAMDIEGLMLSVENRFTFVNSVAAEAKEYVEKNQDGYGGQKKAIFHFLNNRMNDGDISSRGVCSRRPLQANT</sequence>
<reference evidence="1" key="2">
    <citation type="submission" date="2022-03" db="EMBL/GenBank/DDBJ databases">
        <title>Draft title - Genomic analysis of global carrot germplasm unveils the trajectory of domestication and the origin of high carotenoid orange carrot.</title>
        <authorList>
            <person name="Iorizzo M."/>
            <person name="Ellison S."/>
            <person name="Senalik D."/>
            <person name="Macko-Podgorni A."/>
            <person name="Grzebelus D."/>
            <person name="Bostan H."/>
            <person name="Rolling W."/>
            <person name="Curaba J."/>
            <person name="Simon P."/>
        </authorList>
    </citation>
    <scope>NUCLEOTIDE SEQUENCE</scope>
    <source>
        <tissue evidence="1">Leaf</tissue>
    </source>
</reference>
<proteinExistence type="predicted"/>
<accession>A0AAF0WSC3</accession>
<dbReference type="InterPro" id="IPR038958">
    <property type="entry name" value="PTAC7"/>
</dbReference>
<dbReference type="GO" id="GO:0042793">
    <property type="term" value="P:plastid transcription"/>
    <property type="evidence" value="ECO:0007669"/>
    <property type="project" value="InterPro"/>
</dbReference>
<dbReference type="GO" id="GO:0000427">
    <property type="term" value="C:plastid-encoded plastid RNA polymerase complex"/>
    <property type="evidence" value="ECO:0007669"/>
    <property type="project" value="InterPro"/>
</dbReference>
<evidence type="ECO:0000313" key="2">
    <source>
        <dbReference type="Proteomes" id="UP000077755"/>
    </source>
</evidence>